<dbReference type="EMBL" id="UINC01003770">
    <property type="protein sequence ID" value="SVA09107.1"/>
    <property type="molecule type" value="Genomic_DNA"/>
</dbReference>
<organism evidence="1">
    <name type="scientific">marine metagenome</name>
    <dbReference type="NCBI Taxonomy" id="408172"/>
    <lineage>
        <taxon>unclassified sequences</taxon>
        <taxon>metagenomes</taxon>
        <taxon>ecological metagenomes</taxon>
    </lineage>
</organism>
<evidence type="ECO:0000313" key="1">
    <source>
        <dbReference type="EMBL" id="SVA09107.1"/>
    </source>
</evidence>
<sequence>MNCRWIWIILMPIWLAGSCETRLTTFYVKAGNSEELKIHAFERCGRHYRVLAYEDDTARIECLKKTD</sequence>
<dbReference type="PROSITE" id="PS51257">
    <property type="entry name" value="PROKAR_LIPOPROTEIN"/>
    <property type="match status" value="1"/>
</dbReference>
<name>A0A381T3C1_9ZZZZ</name>
<accession>A0A381T3C1</accession>
<dbReference type="AlphaFoldDB" id="A0A381T3C1"/>
<protein>
    <submittedName>
        <fullName evidence="1">Uncharacterized protein</fullName>
    </submittedName>
</protein>
<gene>
    <name evidence="1" type="ORF">METZ01_LOCUS61961</name>
</gene>
<reference evidence="1" key="1">
    <citation type="submission" date="2018-05" db="EMBL/GenBank/DDBJ databases">
        <authorList>
            <person name="Lanie J.A."/>
            <person name="Ng W.-L."/>
            <person name="Kazmierczak K.M."/>
            <person name="Andrzejewski T.M."/>
            <person name="Davidsen T.M."/>
            <person name="Wayne K.J."/>
            <person name="Tettelin H."/>
            <person name="Glass J.I."/>
            <person name="Rusch D."/>
            <person name="Podicherti R."/>
            <person name="Tsui H.-C.T."/>
            <person name="Winkler M.E."/>
        </authorList>
    </citation>
    <scope>NUCLEOTIDE SEQUENCE</scope>
</reference>
<proteinExistence type="predicted"/>